<name>A0A0F9UTS7_9ZZZZ</name>
<dbReference type="EMBL" id="LAZR01000073">
    <property type="protein sequence ID" value="KKN95104.1"/>
    <property type="molecule type" value="Genomic_DNA"/>
</dbReference>
<dbReference type="PANTHER" id="PTHR42951:SF4">
    <property type="entry name" value="ACYL-COENZYME A THIOESTERASE MBLAC2"/>
    <property type="match status" value="1"/>
</dbReference>
<organism evidence="2">
    <name type="scientific">marine sediment metagenome</name>
    <dbReference type="NCBI Taxonomy" id="412755"/>
    <lineage>
        <taxon>unclassified sequences</taxon>
        <taxon>metagenomes</taxon>
        <taxon>ecological metagenomes</taxon>
    </lineage>
</organism>
<dbReference type="InterPro" id="IPR050855">
    <property type="entry name" value="NDM-1-like"/>
</dbReference>
<reference evidence="2" key="1">
    <citation type="journal article" date="2015" name="Nature">
        <title>Complex archaea that bridge the gap between prokaryotes and eukaryotes.</title>
        <authorList>
            <person name="Spang A."/>
            <person name="Saw J.H."/>
            <person name="Jorgensen S.L."/>
            <person name="Zaremba-Niedzwiedzka K."/>
            <person name="Martijn J."/>
            <person name="Lind A.E."/>
            <person name="van Eijk R."/>
            <person name="Schleper C."/>
            <person name="Guy L."/>
            <person name="Ettema T.J."/>
        </authorList>
    </citation>
    <scope>NUCLEOTIDE SEQUENCE</scope>
</reference>
<dbReference type="InterPro" id="IPR036866">
    <property type="entry name" value="RibonucZ/Hydroxyglut_hydro"/>
</dbReference>
<gene>
    <name evidence="2" type="ORF">LCGC14_0181730</name>
</gene>
<sequence>MMTTDPADNPQVAQVAEGLWVRVEVDTIGWIDMGEWAVVIDTHESRSIKDDLFAAIAETIGDKPVRTVINTHTHYDHVRLNRAFQKKYDSEIVNQKTTTIPPDGLWIDGSKRRLLVQPMVGCHTDKDCVIWLPDCKVLFIGDIFGWGLINLMGRLTERSARDILAAHDKTMAIGAETIVPGHGPMCTNAELARWVEYFKWLHGEVLAAMDAGKKDKDIMRDVAPPADMHDWWRFVQWKHEHSVDRMIKAIRKGWREFPS</sequence>
<proteinExistence type="predicted"/>
<evidence type="ECO:0000259" key="1">
    <source>
        <dbReference type="SMART" id="SM00849"/>
    </source>
</evidence>
<dbReference type="Pfam" id="PF00753">
    <property type="entry name" value="Lactamase_B"/>
    <property type="match status" value="1"/>
</dbReference>
<protein>
    <recommendedName>
        <fullName evidence="1">Metallo-beta-lactamase domain-containing protein</fullName>
    </recommendedName>
</protein>
<dbReference type="SUPFAM" id="SSF56281">
    <property type="entry name" value="Metallo-hydrolase/oxidoreductase"/>
    <property type="match status" value="1"/>
</dbReference>
<dbReference type="Gene3D" id="3.60.15.10">
    <property type="entry name" value="Ribonuclease Z/Hydroxyacylglutathione hydrolase-like"/>
    <property type="match status" value="1"/>
</dbReference>
<dbReference type="AlphaFoldDB" id="A0A0F9UTS7"/>
<accession>A0A0F9UTS7</accession>
<dbReference type="SMART" id="SM00849">
    <property type="entry name" value="Lactamase_B"/>
    <property type="match status" value="1"/>
</dbReference>
<comment type="caution">
    <text evidence="2">The sequence shown here is derived from an EMBL/GenBank/DDBJ whole genome shotgun (WGS) entry which is preliminary data.</text>
</comment>
<evidence type="ECO:0000313" key="2">
    <source>
        <dbReference type="EMBL" id="KKN95104.1"/>
    </source>
</evidence>
<dbReference type="PANTHER" id="PTHR42951">
    <property type="entry name" value="METALLO-BETA-LACTAMASE DOMAIN-CONTAINING"/>
    <property type="match status" value="1"/>
</dbReference>
<feature type="domain" description="Metallo-beta-lactamase" evidence="1">
    <location>
        <begin position="25"/>
        <end position="182"/>
    </location>
</feature>
<dbReference type="InterPro" id="IPR001279">
    <property type="entry name" value="Metallo-B-lactamas"/>
</dbReference>